<comment type="caution">
    <text evidence="1">The sequence shown here is derived from an EMBL/GenBank/DDBJ whole genome shotgun (WGS) entry which is preliminary data.</text>
</comment>
<evidence type="ECO:0000313" key="1">
    <source>
        <dbReference type="EMBL" id="EKC97874.1"/>
    </source>
</evidence>
<dbReference type="InParanoid" id="K1V1Q2"/>
<sequence>MRAAIAAHESVKFAVHGSVVKLRSLIEEAVGVARSEGIEDGGGEVEAEREWNAPAPPPCARISYPFEMLSAPSRRRVVGRSAFPAHRTSFVSIRAVSVGVFSPRYAGAAIPVVTSSHQLYPSLYVAGDGQKDSKKDAE</sequence>
<evidence type="ECO:0000313" key="2">
    <source>
        <dbReference type="Proteomes" id="UP000006757"/>
    </source>
</evidence>
<dbReference type="Proteomes" id="UP000006757">
    <property type="component" value="Unassembled WGS sequence"/>
</dbReference>
<dbReference type="AlphaFoldDB" id="K1V1Q2"/>
<protein>
    <submittedName>
        <fullName evidence="1">Uncharacterized protein</fullName>
    </submittedName>
</protein>
<keyword evidence="2" id="KW-1185">Reference proteome</keyword>
<accession>K1V1Q2</accession>
<dbReference type="HOGENOM" id="CLU_1856710_0_0_1"/>
<name>K1V1Q2_TRIAC</name>
<reference evidence="1 2" key="1">
    <citation type="journal article" date="2012" name="Eukaryot. Cell">
        <title>Genome sequence of the Trichosporon asahii environmental strain CBS 8904.</title>
        <authorList>
            <person name="Yang R.Y."/>
            <person name="Li H.T."/>
            <person name="Zhu H."/>
            <person name="Zhou G.P."/>
            <person name="Wang M."/>
            <person name="Wang L."/>
        </authorList>
    </citation>
    <scope>NUCLEOTIDE SEQUENCE [LARGE SCALE GENOMIC DNA]</scope>
    <source>
        <strain evidence="1 2">CBS 8904</strain>
    </source>
</reference>
<organism evidence="1 2">
    <name type="scientific">Trichosporon asahii var. asahii (strain CBS 8904)</name>
    <name type="common">Yeast</name>
    <dbReference type="NCBI Taxonomy" id="1220162"/>
    <lineage>
        <taxon>Eukaryota</taxon>
        <taxon>Fungi</taxon>
        <taxon>Dikarya</taxon>
        <taxon>Basidiomycota</taxon>
        <taxon>Agaricomycotina</taxon>
        <taxon>Tremellomycetes</taxon>
        <taxon>Trichosporonales</taxon>
        <taxon>Trichosporonaceae</taxon>
        <taxon>Trichosporon</taxon>
    </lineage>
</organism>
<dbReference type="EMBL" id="AMBO01000401">
    <property type="protein sequence ID" value="EKC97874.1"/>
    <property type="molecule type" value="Genomic_DNA"/>
</dbReference>
<proteinExistence type="predicted"/>
<gene>
    <name evidence="1" type="ORF">A1Q2_07877</name>
</gene>